<dbReference type="InParanoid" id="A0A5J5EC15"/>
<keyword evidence="3" id="KW-1185">Reference proteome</keyword>
<comment type="caution">
    <text evidence="2">The sequence shown here is derived from an EMBL/GenBank/DDBJ whole genome shotgun (WGS) entry which is preliminary data.</text>
</comment>
<feature type="compositionally biased region" description="Low complexity" evidence="1">
    <location>
        <begin position="152"/>
        <end position="169"/>
    </location>
</feature>
<gene>
    <name evidence="2" type="ORF">FN846DRAFT_896549</name>
</gene>
<proteinExistence type="predicted"/>
<dbReference type="Proteomes" id="UP000326924">
    <property type="component" value="Unassembled WGS sequence"/>
</dbReference>
<evidence type="ECO:0000313" key="2">
    <source>
        <dbReference type="EMBL" id="KAA8892790.1"/>
    </source>
</evidence>
<reference evidence="2 3" key="1">
    <citation type="submission" date="2019-09" db="EMBL/GenBank/DDBJ databases">
        <title>Draft genome of the ectomycorrhizal ascomycete Sphaerosporella brunnea.</title>
        <authorList>
            <consortium name="DOE Joint Genome Institute"/>
            <person name="Benucci G.M."/>
            <person name="Marozzi G."/>
            <person name="Antonielli L."/>
            <person name="Sanchez S."/>
            <person name="Marco P."/>
            <person name="Wang X."/>
            <person name="Falini L.B."/>
            <person name="Barry K."/>
            <person name="Haridas S."/>
            <person name="Lipzen A."/>
            <person name="Labutti K."/>
            <person name="Grigoriev I.V."/>
            <person name="Murat C."/>
            <person name="Martin F."/>
            <person name="Albertini E."/>
            <person name="Donnini D."/>
            <person name="Bonito G."/>
        </authorList>
    </citation>
    <scope>NUCLEOTIDE SEQUENCE [LARGE SCALE GENOMIC DNA]</scope>
    <source>
        <strain evidence="2 3">Sb_GMNB300</strain>
    </source>
</reference>
<accession>A0A5J5EC15</accession>
<name>A0A5J5EC15_9PEZI</name>
<dbReference type="OrthoDB" id="5425597at2759"/>
<protein>
    <submittedName>
        <fullName evidence="2">Uncharacterized protein</fullName>
    </submittedName>
</protein>
<feature type="compositionally biased region" description="Low complexity" evidence="1">
    <location>
        <begin position="68"/>
        <end position="98"/>
    </location>
</feature>
<dbReference type="EMBL" id="VXIS01000589">
    <property type="protein sequence ID" value="KAA8892790.1"/>
    <property type="molecule type" value="Genomic_DNA"/>
</dbReference>
<feature type="region of interest" description="Disordered" evidence="1">
    <location>
        <begin position="152"/>
        <end position="172"/>
    </location>
</feature>
<evidence type="ECO:0000256" key="1">
    <source>
        <dbReference type="SAM" id="MobiDB-lite"/>
    </source>
</evidence>
<feature type="region of interest" description="Disordered" evidence="1">
    <location>
        <begin position="372"/>
        <end position="420"/>
    </location>
</feature>
<organism evidence="2 3">
    <name type="scientific">Sphaerosporella brunnea</name>
    <dbReference type="NCBI Taxonomy" id="1250544"/>
    <lineage>
        <taxon>Eukaryota</taxon>
        <taxon>Fungi</taxon>
        <taxon>Dikarya</taxon>
        <taxon>Ascomycota</taxon>
        <taxon>Pezizomycotina</taxon>
        <taxon>Pezizomycetes</taxon>
        <taxon>Pezizales</taxon>
        <taxon>Pyronemataceae</taxon>
        <taxon>Sphaerosporella</taxon>
    </lineage>
</organism>
<feature type="region of interest" description="Disordered" evidence="1">
    <location>
        <begin position="1"/>
        <end position="98"/>
    </location>
</feature>
<sequence>MEGSGLVERKGPALPTGEAGKSLGSARGARGWSVWVTNPHPSVRARGKPLDTLDSNSEYTFETTSVTQSAAPTISPTSTASSTAPQAGPSAASPAASSAASPAAQSAASSVAPPAAQSAAQSAISPAASSVASAAAQSTAPPATVPLQAALQSPTAPLPAPSASAADTDITPIEREVQRHAKRARERACQKYSKQHTIKAFVPGDLVSLKVPREDRAATDSLRIFCRVLAMPHPNCYKLQTAYGVLSTHYPVSMLLRVPAAAATNIQIPSAETGITISLHQAAAKSSISERISVSCNCKPPKCSGRCGCLRNRVQCSVHCHASEFDCGNLSGLQDRTQIALVERPQRSGGVNEALGVDEAAGVEEVTGVDEAAGVEEDPGLSSLDESFPEPVGVGKKRKLARKFSTQSRGSQRVLRQRKK</sequence>
<feature type="compositionally biased region" description="Polar residues" evidence="1">
    <location>
        <begin position="53"/>
        <end position="67"/>
    </location>
</feature>
<evidence type="ECO:0000313" key="3">
    <source>
        <dbReference type="Proteomes" id="UP000326924"/>
    </source>
</evidence>
<dbReference type="AlphaFoldDB" id="A0A5J5EC15"/>